<evidence type="ECO:0000313" key="2">
    <source>
        <dbReference type="Proteomes" id="UP001472677"/>
    </source>
</evidence>
<keyword evidence="2" id="KW-1185">Reference proteome</keyword>
<proteinExistence type="predicted"/>
<dbReference type="Proteomes" id="UP001472677">
    <property type="component" value="Unassembled WGS sequence"/>
</dbReference>
<organism evidence="1 2">
    <name type="scientific">Hibiscus sabdariffa</name>
    <name type="common">roselle</name>
    <dbReference type="NCBI Taxonomy" id="183260"/>
    <lineage>
        <taxon>Eukaryota</taxon>
        <taxon>Viridiplantae</taxon>
        <taxon>Streptophyta</taxon>
        <taxon>Embryophyta</taxon>
        <taxon>Tracheophyta</taxon>
        <taxon>Spermatophyta</taxon>
        <taxon>Magnoliopsida</taxon>
        <taxon>eudicotyledons</taxon>
        <taxon>Gunneridae</taxon>
        <taxon>Pentapetalae</taxon>
        <taxon>rosids</taxon>
        <taxon>malvids</taxon>
        <taxon>Malvales</taxon>
        <taxon>Malvaceae</taxon>
        <taxon>Malvoideae</taxon>
        <taxon>Hibiscus</taxon>
    </lineage>
</organism>
<protein>
    <submittedName>
        <fullName evidence="1">Uncharacterized protein</fullName>
    </submittedName>
</protein>
<accession>A0ABR2CC20</accession>
<sequence>MVLQPSPLQSTPAVEAYPVSTITAPSVLSFTHPMFGRSQCTRHSCLVASYDIGLPRTRATSKIYGSIDSTTISQIRPPFAVQYSLHFGSSNPFAGLLIICRSELPAAK</sequence>
<evidence type="ECO:0000313" key="1">
    <source>
        <dbReference type="EMBL" id="KAK8517054.1"/>
    </source>
</evidence>
<comment type="caution">
    <text evidence="1">The sequence shown here is derived from an EMBL/GenBank/DDBJ whole genome shotgun (WGS) entry which is preliminary data.</text>
</comment>
<name>A0ABR2CC20_9ROSI</name>
<gene>
    <name evidence="1" type="ORF">V6N12_032254</name>
</gene>
<reference evidence="1 2" key="1">
    <citation type="journal article" date="2024" name="G3 (Bethesda)">
        <title>Genome assembly of Hibiscus sabdariffa L. provides insights into metabolisms of medicinal natural products.</title>
        <authorList>
            <person name="Kim T."/>
        </authorList>
    </citation>
    <scope>NUCLEOTIDE SEQUENCE [LARGE SCALE GENOMIC DNA]</scope>
    <source>
        <strain evidence="1">TK-2024</strain>
        <tissue evidence="1">Old leaves</tissue>
    </source>
</reference>
<dbReference type="EMBL" id="JBBPBM010000056">
    <property type="protein sequence ID" value="KAK8517054.1"/>
    <property type="molecule type" value="Genomic_DNA"/>
</dbReference>